<proteinExistence type="predicted"/>
<protein>
    <submittedName>
        <fullName evidence="1">Uncharacterized protein</fullName>
    </submittedName>
</protein>
<sequence>MRSIENSVTERVHGFLPLKKNGVDPRMGSKTTHISNINLLTNVNGTKEEFDGDI</sequence>
<keyword evidence="2" id="KW-1185">Reference proteome</keyword>
<organism evidence="1 2">
    <name type="scientific">Senna tora</name>
    <dbReference type="NCBI Taxonomy" id="362788"/>
    <lineage>
        <taxon>Eukaryota</taxon>
        <taxon>Viridiplantae</taxon>
        <taxon>Streptophyta</taxon>
        <taxon>Embryophyta</taxon>
        <taxon>Tracheophyta</taxon>
        <taxon>Spermatophyta</taxon>
        <taxon>Magnoliopsida</taxon>
        <taxon>eudicotyledons</taxon>
        <taxon>Gunneridae</taxon>
        <taxon>Pentapetalae</taxon>
        <taxon>rosids</taxon>
        <taxon>fabids</taxon>
        <taxon>Fabales</taxon>
        <taxon>Fabaceae</taxon>
        <taxon>Caesalpinioideae</taxon>
        <taxon>Cassia clade</taxon>
        <taxon>Senna</taxon>
    </lineage>
</organism>
<name>A0A834TC06_9FABA</name>
<dbReference type="Proteomes" id="UP000634136">
    <property type="component" value="Unassembled WGS sequence"/>
</dbReference>
<accession>A0A834TC06</accession>
<comment type="caution">
    <text evidence="1">The sequence shown here is derived from an EMBL/GenBank/DDBJ whole genome shotgun (WGS) entry which is preliminary data.</text>
</comment>
<dbReference type="AlphaFoldDB" id="A0A834TC06"/>
<evidence type="ECO:0000313" key="2">
    <source>
        <dbReference type="Proteomes" id="UP000634136"/>
    </source>
</evidence>
<reference evidence="1" key="1">
    <citation type="submission" date="2020-09" db="EMBL/GenBank/DDBJ databases">
        <title>Genome-Enabled Discovery of Anthraquinone Biosynthesis in Senna tora.</title>
        <authorList>
            <person name="Kang S.-H."/>
            <person name="Pandey R.P."/>
            <person name="Lee C.-M."/>
            <person name="Sim J.-S."/>
            <person name="Jeong J.-T."/>
            <person name="Choi B.-S."/>
            <person name="Jung M."/>
            <person name="Ginzburg D."/>
            <person name="Zhao K."/>
            <person name="Won S.Y."/>
            <person name="Oh T.-J."/>
            <person name="Yu Y."/>
            <person name="Kim N.-H."/>
            <person name="Lee O.R."/>
            <person name="Lee T.-H."/>
            <person name="Bashyal P."/>
            <person name="Kim T.-S."/>
            <person name="Lee W.-H."/>
            <person name="Kawkins C."/>
            <person name="Kim C.-K."/>
            <person name="Kim J.S."/>
            <person name="Ahn B.O."/>
            <person name="Rhee S.Y."/>
            <person name="Sohng J.K."/>
        </authorList>
    </citation>
    <scope>NUCLEOTIDE SEQUENCE</scope>
    <source>
        <tissue evidence="1">Leaf</tissue>
    </source>
</reference>
<dbReference type="EMBL" id="JAAIUW010000008">
    <property type="protein sequence ID" value="KAF7818102.1"/>
    <property type="molecule type" value="Genomic_DNA"/>
</dbReference>
<evidence type="ECO:0000313" key="1">
    <source>
        <dbReference type="EMBL" id="KAF7818102.1"/>
    </source>
</evidence>
<gene>
    <name evidence="1" type="ORF">G2W53_023557</name>
</gene>